<accession>A0A3M7P9M2</accession>
<protein>
    <submittedName>
        <fullName evidence="1">Uncharacterized protein</fullName>
    </submittedName>
</protein>
<feature type="non-terminal residue" evidence="1">
    <location>
        <position position="1"/>
    </location>
</feature>
<gene>
    <name evidence="1" type="ORF">BpHYR1_031694</name>
</gene>
<evidence type="ECO:0000313" key="1">
    <source>
        <dbReference type="EMBL" id="RMZ95470.1"/>
    </source>
</evidence>
<dbReference type="EMBL" id="REGN01012403">
    <property type="protein sequence ID" value="RMZ95470.1"/>
    <property type="molecule type" value="Genomic_DNA"/>
</dbReference>
<sequence>KVKVKISAYIPIERSDIFVTGHTRVSLGNSVSTARLVCTGAYCRTNSKSWQWSRRIRMPTSVARDSTHI</sequence>
<name>A0A3M7P9M2_BRAPC</name>
<organism evidence="1 2">
    <name type="scientific">Brachionus plicatilis</name>
    <name type="common">Marine rotifer</name>
    <name type="synonym">Brachionus muelleri</name>
    <dbReference type="NCBI Taxonomy" id="10195"/>
    <lineage>
        <taxon>Eukaryota</taxon>
        <taxon>Metazoa</taxon>
        <taxon>Spiralia</taxon>
        <taxon>Gnathifera</taxon>
        <taxon>Rotifera</taxon>
        <taxon>Eurotatoria</taxon>
        <taxon>Monogononta</taxon>
        <taxon>Pseudotrocha</taxon>
        <taxon>Ploima</taxon>
        <taxon>Brachionidae</taxon>
        <taxon>Brachionus</taxon>
    </lineage>
</organism>
<evidence type="ECO:0000313" key="2">
    <source>
        <dbReference type="Proteomes" id="UP000276133"/>
    </source>
</evidence>
<dbReference type="Proteomes" id="UP000276133">
    <property type="component" value="Unassembled WGS sequence"/>
</dbReference>
<comment type="caution">
    <text evidence="1">The sequence shown here is derived from an EMBL/GenBank/DDBJ whole genome shotgun (WGS) entry which is preliminary data.</text>
</comment>
<dbReference type="AlphaFoldDB" id="A0A3M7P9M2"/>
<reference evidence="1 2" key="1">
    <citation type="journal article" date="2018" name="Sci. Rep.">
        <title>Genomic signatures of local adaptation to the degree of environmental predictability in rotifers.</title>
        <authorList>
            <person name="Franch-Gras L."/>
            <person name="Hahn C."/>
            <person name="Garcia-Roger E.M."/>
            <person name="Carmona M.J."/>
            <person name="Serra M."/>
            <person name="Gomez A."/>
        </authorList>
    </citation>
    <scope>NUCLEOTIDE SEQUENCE [LARGE SCALE GENOMIC DNA]</scope>
    <source>
        <strain evidence="1">HYR1</strain>
    </source>
</reference>
<proteinExistence type="predicted"/>
<keyword evidence="2" id="KW-1185">Reference proteome</keyword>